<comment type="caution">
    <text evidence="3">The sequence shown here is derived from an EMBL/GenBank/DDBJ whole genome shotgun (WGS) entry which is preliminary data.</text>
</comment>
<evidence type="ECO:0000313" key="3">
    <source>
        <dbReference type="EMBL" id="MBC9245398.1"/>
    </source>
</evidence>
<dbReference type="AlphaFoldDB" id="A0A926G481"/>
<proteinExistence type="predicted"/>
<keyword evidence="2" id="KW-0472">Membrane</keyword>
<evidence type="ECO:0000256" key="2">
    <source>
        <dbReference type="SAM" id="Phobius"/>
    </source>
</evidence>
<keyword evidence="4" id="KW-1185">Reference proteome</keyword>
<evidence type="ECO:0000256" key="1">
    <source>
        <dbReference type="SAM" id="MobiDB-lite"/>
    </source>
</evidence>
<dbReference type="Gene3D" id="1.10.150.20">
    <property type="entry name" value="5' to 3' exonuclease, C-terminal subdomain"/>
    <property type="match status" value="1"/>
</dbReference>
<organism evidence="3 4">
    <name type="scientific">Paracoccus amoyensis</name>
    <dbReference type="NCBI Taxonomy" id="2760093"/>
    <lineage>
        <taxon>Bacteria</taxon>
        <taxon>Pseudomonadati</taxon>
        <taxon>Pseudomonadota</taxon>
        <taxon>Alphaproteobacteria</taxon>
        <taxon>Rhodobacterales</taxon>
        <taxon>Paracoccaceae</taxon>
        <taxon>Paracoccus</taxon>
    </lineage>
</organism>
<feature type="region of interest" description="Disordered" evidence="1">
    <location>
        <begin position="89"/>
        <end position="124"/>
    </location>
</feature>
<dbReference type="RefSeq" id="WP_187791801.1">
    <property type="nucleotide sequence ID" value="NZ_JACOQL010000001.1"/>
</dbReference>
<reference evidence="3" key="1">
    <citation type="submission" date="2020-08" db="EMBL/GenBank/DDBJ databases">
        <title>Paracoccus amoyensis sp. nov., isolated from the surface seawater at coast of Xiamen, Fujian.</title>
        <authorList>
            <person name="Lyu L."/>
        </authorList>
    </citation>
    <scope>NUCLEOTIDE SEQUENCE</scope>
    <source>
        <strain evidence="3">11-3</strain>
    </source>
</reference>
<accession>A0A926G481</accession>
<name>A0A926G481_9RHOB</name>
<keyword evidence="2" id="KW-1133">Transmembrane helix</keyword>
<keyword evidence="2" id="KW-0812">Transmembrane</keyword>
<feature type="transmembrane region" description="Helical" evidence="2">
    <location>
        <begin position="35"/>
        <end position="56"/>
    </location>
</feature>
<evidence type="ECO:0000313" key="4">
    <source>
        <dbReference type="Proteomes" id="UP000608594"/>
    </source>
</evidence>
<feature type="compositionally biased region" description="Basic and acidic residues" evidence="1">
    <location>
        <begin position="98"/>
        <end position="124"/>
    </location>
</feature>
<dbReference type="EMBL" id="JACOQL010000001">
    <property type="protein sequence ID" value="MBC9245398.1"/>
    <property type="molecule type" value="Genomic_DNA"/>
</dbReference>
<gene>
    <name evidence="3" type="ORF">H4P12_01420</name>
</gene>
<dbReference type="Proteomes" id="UP000608594">
    <property type="component" value="Unassembled WGS sequence"/>
</dbReference>
<protein>
    <submittedName>
        <fullName evidence="3">Uncharacterized protein</fullName>
    </submittedName>
</protein>
<sequence>MPTVQATRKAWISGAILGGLVWLSLSGIGDFSVLAGLFLGLVSAVVLALFLIWLSLGGDGADGSEWEPEVLSEPGQVGLESLAAIEPQSQATTGVRPAADKAADPKPAKAGTDKGKTQHPDDLKQIKGIGPKLEELLHENGVTHFAQIAAWDDAQIEHYAELIGRMGGRIRSDDWVAQARTLAQGGETEFSARVEKGGVY</sequence>
<feature type="transmembrane region" description="Helical" evidence="2">
    <location>
        <begin position="12"/>
        <end position="29"/>
    </location>
</feature>